<evidence type="ECO:0000256" key="4">
    <source>
        <dbReference type="ARBA" id="ARBA00022475"/>
    </source>
</evidence>
<feature type="transmembrane region" description="Helical" evidence="9">
    <location>
        <begin position="200"/>
        <end position="225"/>
    </location>
</feature>
<dbReference type="GO" id="GO:0005886">
    <property type="term" value="C:plasma membrane"/>
    <property type="evidence" value="ECO:0007669"/>
    <property type="project" value="UniProtKB-SubCell"/>
</dbReference>
<feature type="transmembrane region" description="Helical" evidence="9">
    <location>
        <begin position="285"/>
        <end position="307"/>
    </location>
</feature>
<dbReference type="PATRIC" id="fig|1227495.3.peg.274"/>
<keyword evidence="4" id="KW-1003">Cell membrane</keyword>
<comment type="caution">
    <text evidence="10">The sequence shown here is derived from an EMBL/GenBank/DDBJ whole genome shotgun (WGS) entry which is preliminary data.</text>
</comment>
<feature type="transmembrane region" description="Helical" evidence="9">
    <location>
        <begin position="384"/>
        <end position="406"/>
    </location>
</feature>
<sequence length="461" mass="46863">MSTEPDGGIQLEYGVDDKPPLPKSILLGLQHVAVMIVPATAVAYVVAGGVGLDLTDTAYIVQMVLLFSGLATIVQAYTVGPVGARLPIVMGSSFTFVGASISIGAGFGMAAVFGAILVTGFVVEGLIGWQFKRIRPFFPPLVTGLVVVIIGLYLVPVAMDYAAGGANADDFGALHHIGLAALVLATAVGLNMFTRGVTRLLSILVAIGVGYAAALAAGLVDFSAIGDAAWIALPSPTRFGFEFEPIAIVTFAFLFLVSAMETVGDMSGVTAAEGRNPTNEEFRGGLFTDGLLSSIGAVFAAFPITSFSQNVGIVNFTGVMSRHVVGIGGVFLALLGLSPKVGAAVTTIPSAVFGGAVLLMAGMVAASGFRLVVTNAALDRRNTVIVAVSLGLGLGIATTPDALAGLPTAAETFFGQPVIVTALSALLLNTFVPGEQSPLFDAHPADSESAGDSAIVDPSDD</sequence>
<evidence type="ECO:0000256" key="2">
    <source>
        <dbReference type="ARBA" id="ARBA00008821"/>
    </source>
</evidence>
<feature type="transmembrane region" description="Helical" evidence="9">
    <location>
        <begin position="171"/>
        <end position="193"/>
    </location>
</feature>
<gene>
    <name evidence="10" type="ORF">C487_01425</name>
</gene>
<evidence type="ECO:0000256" key="3">
    <source>
        <dbReference type="ARBA" id="ARBA00022448"/>
    </source>
</evidence>
<evidence type="ECO:0000313" key="11">
    <source>
        <dbReference type="Proteomes" id="UP000011618"/>
    </source>
</evidence>
<dbReference type="RefSeq" id="WP_006183868.1">
    <property type="nucleotide sequence ID" value="NZ_AOII01000016.1"/>
</dbReference>
<accession>L9ZC11</accession>
<feature type="transmembrane region" description="Helical" evidence="9">
    <location>
        <begin position="245"/>
        <end position="264"/>
    </location>
</feature>
<dbReference type="NCBIfam" id="TIGR03173">
    <property type="entry name" value="pbuX"/>
    <property type="match status" value="1"/>
</dbReference>
<evidence type="ECO:0000256" key="1">
    <source>
        <dbReference type="ARBA" id="ARBA00004651"/>
    </source>
</evidence>
<evidence type="ECO:0000313" key="10">
    <source>
        <dbReference type="EMBL" id="ELY82698.1"/>
    </source>
</evidence>
<dbReference type="InterPro" id="IPR006042">
    <property type="entry name" value="Xan_ur_permease"/>
</dbReference>
<evidence type="ECO:0000256" key="7">
    <source>
        <dbReference type="ARBA" id="ARBA00023136"/>
    </source>
</evidence>
<dbReference type="AlphaFoldDB" id="L9ZC11"/>
<dbReference type="NCBIfam" id="NF037981">
    <property type="entry name" value="NCS2_1"/>
    <property type="match status" value="1"/>
</dbReference>
<feature type="transmembrane region" description="Helical" evidence="9">
    <location>
        <begin position="25"/>
        <end position="47"/>
    </location>
</feature>
<feature type="transmembrane region" description="Helical" evidence="9">
    <location>
        <begin position="413"/>
        <end position="432"/>
    </location>
</feature>
<evidence type="ECO:0000256" key="6">
    <source>
        <dbReference type="ARBA" id="ARBA00022989"/>
    </source>
</evidence>
<feature type="transmembrane region" description="Helical" evidence="9">
    <location>
        <begin position="141"/>
        <end position="159"/>
    </location>
</feature>
<evidence type="ECO:0000256" key="9">
    <source>
        <dbReference type="SAM" id="Phobius"/>
    </source>
</evidence>
<dbReference type="Pfam" id="PF00860">
    <property type="entry name" value="Xan_ur_permease"/>
    <property type="match status" value="1"/>
</dbReference>
<dbReference type="PANTHER" id="PTHR42810:SF4">
    <property type="entry name" value="URIC ACID TRANSPORTER UACT"/>
    <property type="match status" value="1"/>
</dbReference>
<name>L9ZC11_9EURY</name>
<reference evidence="10 11" key="1">
    <citation type="journal article" date="2014" name="PLoS Genet.">
        <title>Phylogenetically driven sequencing of extremely halophilic archaea reveals strategies for static and dynamic osmo-response.</title>
        <authorList>
            <person name="Becker E.A."/>
            <person name="Seitzer P.M."/>
            <person name="Tritt A."/>
            <person name="Larsen D."/>
            <person name="Krusor M."/>
            <person name="Yao A.I."/>
            <person name="Wu D."/>
            <person name="Madern D."/>
            <person name="Eisen J.A."/>
            <person name="Darling A.E."/>
            <person name="Facciotti M.T."/>
        </authorList>
    </citation>
    <scope>NUCLEOTIDE SEQUENCE [LARGE SCALE GENOMIC DNA]</scope>
    <source>
        <strain evidence="10 11">DSM 3751</strain>
    </source>
</reference>
<dbReference type="PANTHER" id="PTHR42810">
    <property type="entry name" value="PURINE PERMEASE C1399.01C-RELATED"/>
    <property type="match status" value="1"/>
</dbReference>
<evidence type="ECO:0000256" key="8">
    <source>
        <dbReference type="SAM" id="MobiDB-lite"/>
    </source>
</evidence>
<dbReference type="Proteomes" id="UP000011618">
    <property type="component" value="Unassembled WGS sequence"/>
</dbReference>
<feature type="transmembrane region" description="Helical" evidence="9">
    <location>
        <begin position="319"/>
        <end position="338"/>
    </location>
</feature>
<keyword evidence="5 9" id="KW-0812">Transmembrane</keyword>
<keyword evidence="6 9" id="KW-1133">Transmembrane helix</keyword>
<dbReference type="EMBL" id="AOII01000016">
    <property type="protein sequence ID" value="ELY82698.1"/>
    <property type="molecule type" value="Genomic_DNA"/>
</dbReference>
<dbReference type="eggNOG" id="arCOG02805">
    <property type="taxonomic scope" value="Archaea"/>
</dbReference>
<evidence type="ECO:0000256" key="5">
    <source>
        <dbReference type="ARBA" id="ARBA00022692"/>
    </source>
</evidence>
<proteinExistence type="inferred from homology"/>
<dbReference type="GO" id="GO:0042907">
    <property type="term" value="F:xanthine transmembrane transporter activity"/>
    <property type="evidence" value="ECO:0007669"/>
    <property type="project" value="TreeGrafter"/>
</dbReference>
<keyword evidence="7 9" id="KW-0472">Membrane</keyword>
<dbReference type="NCBIfam" id="TIGR00801">
    <property type="entry name" value="ncs2"/>
    <property type="match status" value="1"/>
</dbReference>
<feature type="region of interest" description="Disordered" evidence="8">
    <location>
        <begin position="439"/>
        <end position="461"/>
    </location>
</feature>
<keyword evidence="3" id="KW-0813">Transport</keyword>
<dbReference type="InterPro" id="IPR017588">
    <property type="entry name" value="UacT-like"/>
</dbReference>
<comment type="subcellular location">
    <subcellularLocation>
        <location evidence="1">Cell membrane</location>
        <topology evidence="1">Multi-pass membrane protein</topology>
    </subcellularLocation>
</comment>
<feature type="transmembrane region" description="Helical" evidence="9">
    <location>
        <begin position="350"/>
        <end position="372"/>
    </location>
</feature>
<dbReference type="InterPro" id="IPR006043">
    <property type="entry name" value="NCS2"/>
</dbReference>
<protein>
    <submittedName>
        <fullName evidence="10">Uracil-xanthine permease</fullName>
    </submittedName>
</protein>
<dbReference type="OrthoDB" id="76842at2157"/>
<feature type="transmembrane region" description="Helical" evidence="9">
    <location>
        <begin position="59"/>
        <end position="79"/>
    </location>
</feature>
<comment type="similarity">
    <text evidence="2">Belongs to the nucleobase:cation symporter-2 (NCS2) (TC 2.A.40) family.</text>
</comment>
<feature type="transmembrane region" description="Helical" evidence="9">
    <location>
        <begin position="111"/>
        <end position="129"/>
    </location>
</feature>
<organism evidence="10 11">
    <name type="scientific">Natrinema pallidum DSM 3751</name>
    <dbReference type="NCBI Taxonomy" id="1227495"/>
    <lineage>
        <taxon>Archaea</taxon>
        <taxon>Methanobacteriati</taxon>
        <taxon>Methanobacteriota</taxon>
        <taxon>Stenosarchaea group</taxon>
        <taxon>Halobacteria</taxon>
        <taxon>Halobacteriales</taxon>
        <taxon>Natrialbaceae</taxon>
        <taxon>Natrinema</taxon>
    </lineage>
</organism>